<dbReference type="OrthoDB" id="1812737at2"/>
<protein>
    <submittedName>
        <fullName evidence="1">Uncharacterized protein</fullName>
    </submittedName>
</protein>
<name>C8VWS3_DESAS</name>
<dbReference type="KEGG" id="dae:Dtox_3729"/>
<gene>
    <name evidence="1" type="ordered locus">Dtox_3729</name>
</gene>
<evidence type="ECO:0000313" key="2">
    <source>
        <dbReference type="Proteomes" id="UP000002217"/>
    </source>
</evidence>
<accession>C8VWS3</accession>
<sequence length="115" mass="13360">MPSIIWKPITGNYYAYLQECYYDPQRKGPKTKNIYLGSTPKKAEEKLKQFVTDGEQLTFYIEELYRKRPTGKPPSDEIAVAVKAIDKLTSRFKDKRVKDILSQTLDALKQVQQEV</sequence>
<keyword evidence="2" id="KW-1185">Reference proteome</keyword>
<dbReference type="RefSeq" id="WP_015759121.1">
    <property type="nucleotide sequence ID" value="NC_013216.1"/>
</dbReference>
<evidence type="ECO:0000313" key="1">
    <source>
        <dbReference type="EMBL" id="ACV64437.1"/>
    </source>
</evidence>
<dbReference type="AlphaFoldDB" id="C8VWS3"/>
<proteinExistence type="predicted"/>
<organism evidence="1 2">
    <name type="scientific">Desulfofarcimen acetoxidans (strain ATCC 49208 / DSM 771 / KCTC 5769 / VKM B-1644 / 5575)</name>
    <name type="common">Desulfotomaculum acetoxidans</name>
    <dbReference type="NCBI Taxonomy" id="485916"/>
    <lineage>
        <taxon>Bacteria</taxon>
        <taxon>Bacillati</taxon>
        <taxon>Bacillota</taxon>
        <taxon>Clostridia</taxon>
        <taxon>Eubacteriales</taxon>
        <taxon>Peptococcaceae</taxon>
        <taxon>Desulfofarcimen</taxon>
    </lineage>
</organism>
<dbReference type="Proteomes" id="UP000002217">
    <property type="component" value="Chromosome"/>
</dbReference>
<dbReference type="EMBL" id="CP001720">
    <property type="protein sequence ID" value="ACV64437.1"/>
    <property type="molecule type" value="Genomic_DNA"/>
</dbReference>
<reference evidence="1 2" key="1">
    <citation type="journal article" date="2009" name="Stand. Genomic Sci.">
        <title>Complete genome sequence of Desulfotomaculum acetoxidans type strain (5575).</title>
        <authorList>
            <person name="Spring S."/>
            <person name="Lapidus A."/>
            <person name="Schroder M."/>
            <person name="Gleim D."/>
            <person name="Sims D."/>
            <person name="Meincke L."/>
            <person name="Glavina Del Rio T."/>
            <person name="Tice H."/>
            <person name="Copeland A."/>
            <person name="Cheng J.F."/>
            <person name="Lucas S."/>
            <person name="Chen F."/>
            <person name="Nolan M."/>
            <person name="Bruce D."/>
            <person name="Goodwin L."/>
            <person name="Pitluck S."/>
            <person name="Ivanova N."/>
            <person name="Mavromatis K."/>
            <person name="Mikhailova N."/>
            <person name="Pati A."/>
            <person name="Chen A."/>
            <person name="Palaniappan K."/>
            <person name="Land M."/>
            <person name="Hauser L."/>
            <person name="Chang Y.J."/>
            <person name="Jeffries C.D."/>
            <person name="Chain P."/>
            <person name="Saunders E."/>
            <person name="Brettin T."/>
            <person name="Detter J.C."/>
            <person name="Goker M."/>
            <person name="Bristow J."/>
            <person name="Eisen J.A."/>
            <person name="Markowitz V."/>
            <person name="Hugenholtz P."/>
            <person name="Kyrpides N.C."/>
            <person name="Klenk H.P."/>
            <person name="Han C."/>
        </authorList>
    </citation>
    <scope>NUCLEOTIDE SEQUENCE [LARGE SCALE GENOMIC DNA]</scope>
    <source>
        <strain evidence="2">ATCC 49208 / DSM 771 / VKM B-1644</strain>
    </source>
</reference>
<dbReference type="HOGENOM" id="CLU_2105019_0_0_9"/>